<reference evidence="2" key="2">
    <citation type="submission" date="2025-05" db="UniProtKB">
        <authorList>
            <consortium name="EnsemblMetazoa"/>
        </authorList>
    </citation>
    <scope>IDENTIFICATION</scope>
</reference>
<dbReference type="Proteomes" id="UP001652680">
    <property type="component" value="Unassembled WGS sequence"/>
</dbReference>
<dbReference type="EnsemblMetazoa" id="XM_044461229.1">
    <property type="protein sequence ID" value="XP_044317164.1"/>
    <property type="gene ID" value="LOC108042769"/>
</dbReference>
<evidence type="ECO:0000313" key="2">
    <source>
        <dbReference type="EnsemblMetazoa" id="XP_044317164.1"/>
    </source>
</evidence>
<keyword evidence="3" id="KW-1185">Reference proteome</keyword>
<reference evidence="3" key="1">
    <citation type="journal article" date="2021" name="Elife">
        <title>Highly contiguous assemblies of 101 drosophilid genomes.</title>
        <authorList>
            <person name="Kim B.Y."/>
            <person name="Wang J.R."/>
            <person name="Miller D.E."/>
            <person name="Barmina O."/>
            <person name="Delaney E."/>
            <person name="Thompson A."/>
            <person name="Comeault A.A."/>
            <person name="Peede D."/>
            <person name="D'Agostino E.R."/>
            <person name="Pelaez J."/>
            <person name="Aguilar J.M."/>
            <person name="Haji D."/>
            <person name="Matsunaga T."/>
            <person name="Armstrong E.E."/>
            <person name="Zych M."/>
            <person name="Ogawa Y."/>
            <person name="Stamenkovic-Radak M."/>
            <person name="Jelic M."/>
            <person name="Veselinovic M.S."/>
            <person name="Tanaskovic M."/>
            <person name="Eric P."/>
            <person name="Gao J.J."/>
            <person name="Katoh T.K."/>
            <person name="Toda M.J."/>
            <person name="Watabe H."/>
            <person name="Watada M."/>
            <person name="Davis J.S."/>
            <person name="Moyle L.C."/>
            <person name="Manoli G."/>
            <person name="Bertolini E."/>
            <person name="Kostal V."/>
            <person name="Hawley R.S."/>
            <person name="Takahashi A."/>
            <person name="Jones C.D."/>
            <person name="Price D.K."/>
            <person name="Whiteman N."/>
            <person name="Kopp A."/>
            <person name="Matute D.R."/>
            <person name="Petrov D.A."/>
        </authorList>
    </citation>
    <scope>NUCLEOTIDE SEQUENCE [LARGE SCALE GENOMIC DNA]</scope>
</reference>
<dbReference type="RefSeq" id="XP_044317164.1">
    <property type="nucleotide sequence ID" value="XM_044461229.1"/>
</dbReference>
<feature type="chain" id="PRO_5045587170" evidence="1">
    <location>
        <begin position="18"/>
        <end position="168"/>
    </location>
</feature>
<proteinExistence type="predicted"/>
<dbReference type="GeneID" id="108042769"/>
<keyword evidence="1" id="KW-0732">Signal</keyword>
<sequence>MIWKWSLFLLSLVIAQGASDPLAEINKEVTDKLKTFLENFTGHWQDNTEFLNWISRIRSVVNKNGTDLAEKFAIRFGFESYNIERSILELQISDRIEELDSIIPQQKNEKCLEFYVTQKTILKKALKQSNSKKLEKLSANSLSCPYYHYDYPEYLKVVDGIKMGKPAV</sequence>
<evidence type="ECO:0000256" key="1">
    <source>
        <dbReference type="SAM" id="SignalP"/>
    </source>
</evidence>
<evidence type="ECO:0000313" key="3">
    <source>
        <dbReference type="Proteomes" id="UP001652680"/>
    </source>
</evidence>
<feature type="signal peptide" evidence="1">
    <location>
        <begin position="1"/>
        <end position="17"/>
    </location>
</feature>
<name>A0ABM5JEB1_DRORH</name>
<protein>
    <submittedName>
        <fullName evidence="2">Uncharacterized protein</fullName>
    </submittedName>
</protein>
<accession>A0ABM5JEB1</accession>
<organism evidence="2 3">
    <name type="scientific">Drosophila rhopaloa</name>
    <name type="common">Fruit fly</name>
    <dbReference type="NCBI Taxonomy" id="1041015"/>
    <lineage>
        <taxon>Eukaryota</taxon>
        <taxon>Metazoa</taxon>
        <taxon>Ecdysozoa</taxon>
        <taxon>Arthropoda</taxon>
        <taxon>Hexapoda</taxon>
        <taxon>Insecta</taxon>
        <taxon>Pterygota</taxon>
        <taxon>Neoptera</taxon>
        <taxon>Endopterygota</taxon>
        <taxon>Diptera</taxon>
        <taxon>Brachycera</taxon>
        <taxon>Muscomorpha</taxon>
        <taxon>Ephydroidea</taxon>
        <taxon>Drosophilidae</taxon>
        <taxon>Drosophila</taxon>
        <taxon>Sophophora</taxon>
    </lineage>
</organism>